<dbReference type="Gene3D" id="3.40.50.300">
    <property type="entry name" value="P-loop containing nucleotide triphosphate hydrolases"/>
    <property type="match status" value="1"/>
</dbReference>
<evidence type="ECO:0000256" key="9">
    <source>
        <dbReference type="ARBA" id="ARBA00022840"/>
    </source>
</evidence>
<dbReference type="EC" id="3.6.4.12" evidence="4"/>
<dbReference type="PROSITE" id="PS00847">
    <property type="entry name" value="MCM_1"/>
    <property type="match status" value="1"/>
</dbReference>
<keyword evidence="12" id="KW-0539">Nucleus</keyword>
<dbReference type="EMBL" id="JANBUM010000292">
    <property type="protein sequence ID" value="KAJ2779566.1"/>
    <property type="molecule type" value="Genomic_DNA"/>
</dbReference>
<dbReference type="Proteomes" id="UP001140172">
    <property type="component" value="Unassembled WGS sequence"/>
</dbReference>
<reference evidence="18" key="1">
    <citation type="submission" date="2022-07" db="EMBL/GenBank/DDBJ databases">
        <title>Phylogenomic reconstructions and comparative analyses of Kickxellomycotina fungi.</title>
        <authorList>
            <person name="Reynolds N.K."/>
            <person name="Stajich J.E."/>
            <person name="Barry K."/>
            <person name="Grigoriev I.V."/>
            <person name="Crous P."/>
            <person name="Smith M.E."/>
        </authorList>
    </citation>
    <scope>NUCLEOTIDE SEQUENCE</scope>
    <source>
        <strain evidence="18">BCRC 34489</strain>
    </source>
</reference>
<dbReference type="GO" id="GO:0005524">
    <property type="term" value="F:ATP binding"/>
    <property type="evidence" value="ECO:0007669"/>
    <property type="project" value="UniProtKB-KW"/>
</dbReference>
<dbReference type="InterPro" id="IPR027925">
    <property type="entry name" value="MCM_N"/>
</dbReference>
<evidence type="ECO:0000256" key="10">
    <source>
        <dbReference type="ARBA" id="ARBA00022980"/>
    </source>
</evidence>
<dbReference type="InterPro" id="IPR001208">
    <property type="entry name" value="MCM_dom"/>
</dbReference>
<dbReference type="Pfam" id="PF14551">
    <property type="entry name" value="MCM_N"/>
    <property type="match status" value="1"/>
</dbReference>
<dbReference type="GO" id="GO:0043596">
    <property type="term" value="C:nuclear replication fork"/>
    <property type="evidence" value="ECO:0007669"/>
    <property type="project" value="UniProtKB-ARBA"/>
</dbReference>
<evidence type="ECO:0000256" key="13">
    <source>
        <dbReference type="ARBA" id="ARBA00023274"/>
    </source>
</evidence>
<feature type="region of interest" description="Disordered" evidence="16">
    <location>
        <begin position="111"/>
        <end position="137"/>
    </location>
</feature>
<dbReference type="GO" id="GO:0017116">
    <property type="term" value="F:single-stranded DNA helicase activity"/>
    <property type="evidence" value="ECO:0007669"/>
    <property type="project" value="TreeGrafter"/>
</dbReference>
<comment type="similarity">
    <text evidence="3">Belongs to the bacterial ribosomal protein bL28 family.</text>
</comment>
<dbReference type="GO" id="GO:1902975">
    <property type="term" value="P:mitotic DNA replication initiation"/>
    <property type="evidence" value="ECO:0007669"/>
    <property type="project" value="TreeGrafter"/>
</dbReference>
<keyword evidence="11 15" id="KW-0238">DNA-binding</keyword>
<dbReference type="SUPFAM" id="SSF50249">
    <property type="entry name" value="Nucleic acid-binding proteins"/>
    <property type="match status" value="1"/>
</dbReference>
<dbReference type="GO" id="GO:0097373">
    <property type="term" value="C:MCM core complex"/>
    <property type="evidence" value="ECO:0007669"/>
    <property type="project" value="UniProtKB-ARBA"/>
</dbReference>
<dbReference type="FunFam" id="2.20.28.10:FF:000003">
    <property type="entry name" value="DNA helicase"/>
    <property type="match status" value="1"/>
</dbReference>
<evidence type="ECO:0000259" key="17">
    <source>
        <dbReference type="PROSITE" id="PS50051"/>
    </source>
</evidence>
<feature type="compositionally biased region" description="Polar residues" evidence="16">
    <location>
        <begin position="85"/>
        <end position="98"/>
    </location>
</feature>
<dbReference type="GO" id="GO:1990904">
    <property type="term" value="C:ribonucleoprotein complex"/>
    <property type="evidence" value="ECO:0007669"/>
    <property type="project" value="UniProtKB-KW"/>
</dbReference>
<comment type="caution">
    <text evidence="18">The sequence shown here is derived from an EMBL/GenBank/DDBJ whole genome shotgun (WGS) entry which is preliminary data.</text>
</comment>
<sequence>MSGDPTSSPILGNDSDTEDFGSAGAATRSNADEFNTLPETPAPFDYNALPETPAPFSPAPAAAGNAGAQRGMVMSSSPRLGFSDFPSTPFGNSSQLQSGGMAMNYSDALSSQLGGMSMNSQQPQSQQSQGRTAHRRGDLGARAHALSSELGDIGSEAGQPAEIRTIWGTIVQVRDVMSTFKDFLQHFTPSHRPPTSHALSALEMAEPVYPALLRQMHASEVFQLNLDALNLLAYPPAERLYRQLVNYPEEVVPIMDYVLTELFMEQFPQADIDLVQADLKVRPYNLDRTVNMRDLNPSDIDKMVSVRGMLIRSSSVIPDMERAFFRCVQCEWTTTVGLDRGVISEPTQCGNAACLQRDSVELVHNRSAFGDKQLARLQETPEVIPDGQTPHTVTVALHDELVDAARPGDRLEITGIYRGVPVRTNPRTRTVQAIYRTYIDAVHVRRLGRSRVARGDSGGGLDVAAAVVDPRAPQDDGDVPVDGDDDARSAFTAQEVAEFRRWARDPRLFDILSRSLAPSIYEMADVKRGLLLQLFGGVRKQFARAGAPRARGDINVLLVGDPGVSKSQMLSAVHALAPRGVYTSGKGSSAVGLTAYVTRDPDTRQLVLESGALVLSDDGVCAIDEFDKMSDATRSVLHEVMEQQTISIAKAGIITSLNARCSILAAANPVDSKWNRQLSIVENMNLPPTLVSRFDLVFIVLDTVDEAMDRRLARHIVGLYVDDAADPEAAPAADDDVPLVPTEKLTRYIAYARRYVRPHISDDAADALVAAYVDLRRLGRDSAAANTTTGAVHAGSAPSGRVTATARQLESMIRMSEAHAKMRLSAAVEASDVHEASRLMRDALRESATDPRTGLIDLDLLNTGFAASDRRQLDAIKRETRALLLGAARNAAPAAAAASEAEARLPDAPHAGNSASYQTWLERLNAQSYAPVPPRLFDQVVRELQTEGLINIAFALLRRPPTTNFYRLQHMDGLFGGVAVQHGNNKPKSLHKTRRTWLPNIQTVTLFSPTLDQKLTLRVTARVLRTIDKKGGLDNYLLHTKDKNIASPLGLELKRKMLAKQPSTA</sequence>
<protein>
    <recommendedName>
        <fullName evidence="14">Large ribosomal subunit protein bL28m</fullName>
        <ecNumber evidence="4">3.6.4.12</ecNumber>
    </recommendedName>
</protein>
<keyword evidence="9 15" id="KW-0067">ATP-binding</keyword>
<dbReference type="PROSITE" id="PS50051">
    <property type="entry name" value="MCM_2"/>
    <property type="match status" value="1"/>
</dbReference>
<evidence type="ECO:0000256" key="8">
    <source>
        <dbReference type="ARBA" id="ARBA00022806"/>
    </source>
</evidence>
<evidence type="ECO:0000256" key="2">
    <source>
        <dbReference type="ARBA" id="ARBA00008010"/>
    </source>
</evidence>
<dbReference type="InterPro" id="IPR034704">
    <property type="entry name" value="Ribosomal_bL28/bL31-like_sf"/>
</dbReference>
<evidence type="ECO:0000256" key="4">
    <source>
        <dbReference type="ARBA" id="ARBA00012551"/>
    </source>
</evidence>
<keyword evidence="6 15" id="KW-0547">Nucleotide-binding</keyword>
<dbReference type="SUPFAM" id="SSF143800">
    <property type="entry name" value="L28p-like"/>
    <property type="match status" value="1"/>
</dbReference>
<keyword evidence="13" id="KW-0687">Ribonucleoprotein</keyword>
<evidence type="ECO:0000256" key="1">
    <source>
        <dbReference type="ARBA" id="ARBA00004123"/>
    </source>
</evidence>
<feature type="region of interest" description="Disordered" evidence="16">
    <location>
        <begin position="1"/>
        <end position="99"/>
    </location>
</feature>
<dbReference type="InterPro" id="IPR012340">
    <property type="entry name" value="NA-bd_OB-fold"/>
</dbReference>
<keyword evidence="8 18" id="KW-0347">Helicase</keyword>
<dbReference type="GO" id="GO:0006279">
    <property type="term" value="P:premeiotic DNA replication"/>
    <property type="evidence" value="ECO:0007669"/>
    <property type="project" value="UniProtKB-ARBA"/>
</dbReference>
<dbReference type="SUPFAM" id="SSF52540">
    <property type="entry name" value="P-loop containing nucleoside triphosphate hydrolases"/>
    <property type="match status" value="1"/>
</dbReference>
<dbReference type="InterPro" id="IPR031327">
    <property type="entry name" value="MCM"/>
</dbReference>
<dbReference type="GO" id="GO:0005840">
    <property type="term" value="C:ribosome"/>
    <property type="evidence" value="ECO:0007669"/>
    <property type="project" value="UniProtKB-KW"/>
</dbReference>
<evidence type="ECO:0000313" key="19">
    <source>
        <dbReference type="Proteomes" id="UP001140172"/>
    </source>
</evidence>
<dbReference type="FunFam" id="2.30.170.40:FF:000003">
    <property type="entry name" value="54S ribosomal protein L24"/>
    <property type="match status" value="1"/>
</dbReference>
<dbReference type="Pfam" id="PF00830">
    <property type="entry name" value="Ribosomal_L28"/>
    <property type="match status" value="1"/>
</dbReference>
<dbReference type="InterPro" id="IPR033762">
    <property type="entry name" value="MCM_OB"/>
</dbReference>
<dbReference type="OrthoDB" id="10251574at2759"/>
<evidence type="ECO:0000256" key="14">
    <source>
        <dbReference type="ARBA" id="ARBA00035269"/>
    </source>
</evidence>
<comment type="similarity">
    <text evidence="2 15">Belongs to the MCM family.</text>
</comment>
<evidence type="ECO:0000256" key="5">
    <source>
        <dbReference type="ARBA" id="ARBA00022705"/>
    </source>
</evidence>
<evidence type="ECO:0000256" key="6">
    <source>
        <dbReference type="ARBA" id="ARBA00022741"/>
    </source>
</evidence>
<dbReference type="InterPro" id="IPR018525">
    <property type="entry name" value="MCM_CS"/>
</dbReference>
<feature type="compositionally biased region" description="Polar residues" evidence="16">
    <location>
        <begin position="1"/>
        <end position="10"/>
    </location>
</feature>
<dbReference type="GO" id="GO:0042555">
    <property type="term" value="C:MCM complex"/>
    <property type="evidence" value="ECO:0007669"/>
    <property type="project" value="InterPro"/>
</dbReference>
<dbReference type="PANTHER" id="PTHR11630">
    <property type="entry name" value="DNA REPLICATION LICENSING FACTOR MCM FAMILY MEMBER"/>
    <property type="match status" value="1"/>
</dbReference>
<dbReference type="InterPro" id="IPR008047">
    <property type="entry name" value="MCM_4"/>
</dbReference>
<dbReference type="InterPro" id="IPR037147">
    <property type="entry name" value="Ribosomal_bL28_sf"/>
</dbReference>
<dbReference type="GO" id="GO:0000727">
    <property type="term" value="P:double-strand break repair via break-induced replication"/>
    <property type="evidence" value="ECO:0007669"/>
    <property type="project" value="TreeGrafter"/>
</dbReference>
<dbReference type="InterPro" id="IPR026569">
    <property type="entry name" value="Ribosomal_bL28"/>
</dbReference>
<evidence type="ECO:0000256" key="11">
    <source>
        <dbReference type="ARBA" id="ARBA00023125"/>
    </source>
</evidence>
<dbReference type="Gene3D" id="2.20.28.10">
    <property type="match status" value="1"/>
</dbReference>
<comment type="subcellular location">
    <subcellularLocation>
        <location evidence="1">Nucleus</location>
    </subcellularLocation>
</comment>
<dbReference type="Pfam" id="PF17207">
    <property type="entry name" value="MCM_OB"/>
    <property type="match status" value="1"/>
</dbReference>
<dbReference type="Gene3D" id="2.40.50.140">
    <property type="entry name" value="Nucleic acid-binding proteins"/>
    <property type="match status" value="1"/>
</dbReference>
<dbReference type="InterPro" id="IPR041562">
    <property type="entry name" value="MCM_lid"/>
</dbReference>
<dbReference type="GO" id="GO:0016787">
    <property type="term" value="F:hydrolase activity"/>
    <property type="evidence" value="ECO:0007669"/>
    <property type="project" value="UniProtKB-KW"/>
</dbReference>
<dbReference type="GO" id="GO:0031261">
    <property type="term" value="C:DNA replication preinitiation complex"/>
    <property type="evidence" value="ECO:0007669"/>
    <property type="project" value="UniProtKB-ARBA"/>
</dbReference>
<feature type="compositionally biased region" description="Low complexity" evidence="16">
    <location>
        <begin position="120"/>
        <end position="129"/>
    </location>
</feature>
<keyword evidence="7 18" id="KW-0378">Hydrolase</keyword>
<proteinExistence type="inferred from homology"/>
<name>A0A9W8HAH3_9FUNG</name>
<evidence type="ECO:0000256" key="15">
    <source>
        <dbReference type="RuleBase" id="RU004070"/>
    </source>
</evidence>
<dbReference type="Pfam" id="PF17855">
    <property type="entry name" value="MCM_lid"/>
    <property type="match status" value="1"/>
</dbReference>
<dbReference type="GO" id="GO:0003697">
    <property type="term" value="F:single-stranded DNA binding"/>
    <property type="evidence" value="ECO:0007669"/>
    <property type="project" value="TreeGrafter"/>
</dbReference>
<dbReference type="InterPro" id="IPR027417">
    <property type="entry name" value="P-loop_NTPase"/>
</dbReference>
<dbReference type="SMART" id="SM00350">
    <property type="entry name" value="MCM"/>
    <property type="match status" value="1"/>
</dbReference>
<dbReference type="PRINTS" id="PR01660">
    <property type="entry name" value="MCMPROTEIN4"/>
</dbReference>
<feature type="domain" description="MCM C-terminal AAA(+) ATPase" evidence="17">
    <location>
        <begin position="508"/>
        <end position="716"/>
    </location>
</feature>
<accession>A0A9W8HAH3</accession>
<organism evidence="18 19">
    <name type="scientific">Coemansia interrupta</name>
    <dbReference type="NCBI Taxonomy" id="1126814"/>
    <lineage>
        <taxon>Eukaryota</taxon>
        <taxon>Fungi</taxon>
        <taxon>Fungi incertae sedis</taxon>
        <taxon>Zoopagomycota</taxon>
        <taxon>Kickxellomycotina</taxon>
        <taxon>Kickxellomycetes</taxon>
        <taxon>Kickxellales</taxon>
        <taxon>Kickxellaceae</taxon>
        <taxon>Coemansia</taxon>
    </lineage>
</organism>
<dbReference type="Pfam" id="PF00493">
    <property type="entry name" value="MCM"/>
    <property type="match status" value="1"/>
</dbReference>
<dbReference type="PRINTS" id="PR01657">
    <property type="entry name" value="MCMFAMILY"/>
</dbReference>
<feature type="compositionally biased region" description="Low complexity" evidence="16">
    <location>
        <begin position="59"/>
        <end position="68"/>
    </location>
</feature>
<dbReference type="GO" id="GO:0003735">
    <property type="term" value="F:structural constituent of ribosome"/>
    <property type="evidence" value="ECO:0007669"/>
    <property type="project" value="InterPro"/>
</dbReference>
<dbReference type="AlphaFoldDB" id="A0A9W8HAH3"/>
<evidence type="ECO:0000256" key="3">
    <source>
        <dbReference type="ARBA" id="ARBA00008760"/>
    </source>
</evidence>
<dbReference type="PANTHER" id="PTHR11630:SF66">
    <property type="entry name" value="DNA REPLICATION LICENSING FACTOR MCM4"/>
    <property type="match status" value="1"/>
</dbReference>
<dbReference type="GO" id="GO:0006271">
    <property type="term" value="P:DNA strand elongation involved in DNA replication"/>
    <property type="evidence" value="ECO:0007669"/>
    <property type="project" value="TreeGrafter"/>
</dbReference>
<dbReference type="FunFam" id="3.40.50.300:FF:000217">
    <property type="entry name" value="DNA helicase"/>
    <property type="match status" value="1"/>
</dbReference>
<dbReference type="Gene3D" id="2.30.170.40">
    <property type="entry name" value="Ribosomal protein L28/L24"/>
    <property type="match status" value="1"/>
</dbReference>
<dbReference type="Gene3D" id="3.30.1640.10">
    <property type="entry name" value="mini-chromosome maintenance (MCM) complex, chain A, domain 1"/>
    <property type="match status" value="1"/>
</dbReference>
<keyword evidence="10" id="KW-0689">Ribosomal protein</keyword>
<keyword evidence="19" id="KW-1185">Reference proteome</keyword>
<keyword evidence="5" id="KW-0235">DNA replication</keyword>
<evidence type="ECO:0000256" key="12">
    <source>
        <dbReference type="ARBA" id="ARBA00023242"/>
    </source>
</evidence>
<gene>
    <name evidence="18" type="primary">CDC54</name>
    <name evidence="18" type="ORF">GGI15_003839</name>
</gene>
<evidence type="ECO:0000313" key="18">
    <source>
        <dbReference type="EMBL" id="KAJ2779566.1"/>
    </source>
</evidence>
<evidence type="ECO:0000256" key="7">
    <source>
        <dbReference type="ARBA" id="ARBA00022801"/>
    </source>
</evidence>
<evidence type="ECO:0000256" key="16">
    <source>
        <dbReference type="SAM" id="MobiDB-lite"/>
    </source>
</evidence>
<dbReference type="GO" id="GO:0005656">
    <property type="term" value="C:nuclear pre-replicative complex"/>
    <property type="evidence" value="ECO:0007669"/>
    <property type="project" value="UniProtKB-ARBA"/>
</dbReference>